<keyword evidence="1" id="KW-0472">Membrane</keyword>
<organism evidence="2 3">
    <name type="scientific">Brachionus plicatilis</name>
    <name type="common">Marine rotifer</name>
    <name type="synonym">Brachionus muelleri</name>
    <dbReference type="NCBI Taxonomy" id="10195"/>
    <lineage>
        <taxon>Eukaryota</taxon>
        <taxon>Metazoa</taxon>
        <taxon>Spiralia</taxon>
        <taxon>Gnathifera</taxon>
        <taxon>Rotifera</taxon>
        <taxon>Eurotatoria</taxon>
        <taxon>Monogononta</taxon>
        <taxon>Pseudotrocha</taxon>
        <taxon>Ploima</taxon>
        <taxon>Brachionidae</taxon>
        <taxon>Brachionus</taxon>
    </lineage>
</organism>
<protein>
    <submittedName>
        <fullName evidence="2">Uncharacterized protein</fullName>
    </submittedName>
</protein>
<dbReference type="Proteomes" id="UP000276133">
    <property type="component" value="Unassembled WGS sequence"/>
</dbReference>
<gene>
    <name evidence="2" type="ORF">BpHYR1_025284</name>
</gene>
<proteinExistence type="predicted"/>
<evidence type="ECO:0000313" key="3">
    <source>
        <dbReference type="Proteomes" id="UP000276133"/>
    </source>
</evidence>
<dbReference type="AlphaFoldDB" id="A0A3M7R4X3"/>
<dbReference type="EMBL" id="REGN01004266">
    <property type="protein sequence ID" value="RNA18295.1"/>
    <property type="molecule type" value="Genomic_DNA"/>
</dbReference>
<evidence type="ECO:0000256" key="1">
    <source>
        <dbReference type="SAM" id="Phobius"/>
    </source>
</evidence>
<keyword evidence="1" id="KW-1133">Transmembrane helix</keyword>
<name>A0A3M7R4X3_BRAPC</name>
<sequence length="91" mass="10890">MIVVIKIYMKMKTKSLIQKDKINIFLILTFQSNGSLKLLFIQTVGMFDFKKHNTCIMKFIHIIKIYTMLKYTSVIEGWPHSSIQQEYRDKR</sequence>
<evidence type="ECO:0000313" key="2">
    <source>
        <dbReference type="EMBL" id="RNA18295.1"/>
    </source>
</evidence>
<reference evidence="2 3" key="1">
    <citation type="journal article" date="2018" name="Sci. Rep.">
        <title>Genomic signatures of local adaptation to the degree of environmental predictability in rotifers.</title>
        <authorList>
            <person name="Franch-Gras L."/>
            <person name="Hahn C."/>
            <person name="Garcia-Roger E.M."/>
            <person name="Carmona M.J."/>
            <person name="Serra M."/>
            <person name="Gomez A."/>
        </authorList>
    </citation>
    <scope>NUCLEOTIDE SEQUENCE [LARGE SCALE GENOMIC DNA]</scope>
    <source>
        <strain evidence="2">HYR1</strain>
    </source>
</reference>
<comment type="caution">
    <text evidence="2">The sequence shown here is derived from an EMBL/GenBank/DDBJ whole genome shotgun (WGS) entry which is preliminary data.</text>
</comment>
<feature type="transmembrane region" description="Helical" evidence="1">
    <location>
        <begin position="21"/>
        <end position="41"/>
    </location>
</feature>
<accession>A0A3M7R4X3</accession>
<keyword evidence="1" id="KW-0812">Transmembrane</keyword>
<keyword evidence="3" id="KW-1185">Reference proteome</keyword>